<dbReference type="EMBL" id="JAMKFB020000702">
    <property type="protein sequence ID" value="KAL0148560.1"/>
    <property type="molecule type" value="Genomic_DNA"/>
</dbReference>
<proteinExistence type="predicted"/>
<dbReference type="Proteomes" id="UP001529510">
    <property type="component" value="Unassembled WGS sequence"/>
</dbReference>
<protein>
    <submittedName>
        <fullName evidence="1">Uncharacterized protein</fullName>
    </submittedName>
</protein>
<name>A0ABD0MHX1_CIRMR</name>
<dbReference type="AlphaFoldDB" id="A0ABD0MHX1"/>
<comment type="caution">
    <text evidence="1">The sequence shown here is derived from an EMBL/GenBank/DDBJ whole genome shotgun (WGS) entry which is preliminary data.</text>
</comment>
<organism evidence="1 2">
    <name type="scientific">Cirrhinus mrigala</name>
    <name type="common">Mrigala</name>
    <dbReference type="NCBI Taxonomy" id="683832"/>
    <lineage>
        <taxon>Eukaryota</taxon>
        <taxon>Metazoa</taxon>
        <taxon>Chordata</taxon>
        <taxon>Craniata</taxon>
        <taxon>Vertebrata</taxon>
        <taxon>Euteleostomi</taxon>
        <taxon>Actinopterygii</taxon>
        <taxon>Neopterygii</taxon>
        <taxon>Teleostei</taxon>
        <taxon>Ostariophysi</taxon>
        <taxon>Cypriniformes</taxon>
        <taxon>Cyprinidae</taxon>
        <taxon>Labeoninae</taxon>
        <taxon>Labeonini</taxon>
        <taxon>Cirrhinus</taxon>
    </lineage>
</organism>
<evidence type="ECO:0000313" key="1">
    <source>
        <dbReference type="EMBL" id="KAL0148560.1"/>
    </source>
</evidence>
<feature type="non-terminal residue" evidence="1">
    <location>
        <position position="51"/>
    </location>
</feature>
<evidence type="ECO:0000313" key="2">
    <source>
        <dbReference type="Proteomes" id="UP001529510"/>
    </source>
</evidence>
<keyword evidence="2" id="KW-1185">Reference proteome</keyword>
<accession>A0ABD0MHX1</accession>
<sequence>MAAEKAVLFEELSEPDEIGINTCLILQNMPNVTVTALTVQKKREHPNRVKG</sequence>
<gene>
    <name evidence="1" type="ORF">M9458_056107</name>
</gene>
<reference evidence="1 2" key="1">
    <citation type="submission" date="2024-05" db="EMBL/GenBank/DDBJ databases">
        <title>Genome sequencing and assembly of Indian major carp, Cirrhinus mrigala (Hamilton, 1822).</title>
        <authorList>
            <person name="Mohindra V."/>
            <person name="Chowdhury L.M."/>
            <person name="Lal K."/>
            <person name="Jena J.K."/>
        </authorList>
    </citation>
    <scope>NUCLEOTIDE SEQUENCE [LARGE SCALE GENOMIC DNA]</scope>
    <source>
        <strain evidence="1">CM1030</strain>
        <tissue evidence="1">Blood</tissue>
    </source>
</reference>